<reference evidence="1" key="1">
    <citation type="submission" date="2023-10" db="EMBL/GenBank/DDBJ databases">
        <title>Amphibacter perezi, gen. nov., sp. nov. a novel taxa of the family Comamonadaceae, class Betaproteobacteria isolated from the skin microbiota of Pelophylax perezi from different populations.</title>
        <authorList>
            <person name="Costa S."/>
            <person name="Proenca D.N."/>
            <person name="Lopes I."/>
            <person name="Morais P.V."/>
        </authorList>
    </citation>
    <scope>NUCLEOTIDE SEQUENCE</scope>
    <source>
        <strain evidence="1">SL12-8</strain>
    </source>
</reference>
<evidence type="ECO:0000313" key="1">
    <source>
        <dbReference type="EMBL" id="MEJ7137283.1"/>
    </source>
</evidence>
<name>A0ACC6NZ75_9BURK</name>
<gene>
    <name evidence="1" type="ORF">RV045_02415</name>
</gene>
<organism evidence="1 2">
    <name type="scientific">Amphibiibacter pelophylacis</name>
    <dbReference type="NCBI Taxonomy" id="1799477"/>
    <lineage>
        <taxon>Bacteria</taxon>
        <taxon>Pseudomonadati</taxon>
        <taxon>Pseudomonadota</taxon>
        <taxon>Betaproteobacteria</taxon>
        <taxon>Burkholderiales</taxon>
        <taxon>Sphaerotilaceae</taxon>
        <taxon>Amphibiibacter</taxon>
    </lineage>
</organism>
<comment type="caution">
    <text evidence="1">The sequence shown here is derived from an EMBL/GenBank/DDBJ whole genome shotgun (WGS) entry which is preliminary data.</text>
</comment>
<sequence>MKKTSRSIPFVALQGVSAGMLLFSSATVLAQSAETLSVGAASQAQIQGASGVPVGQVYAPRAINYNGFFITPSITLGAGVNDNVDLVENGKRSSNFLTISPEVTVSIPYRDQRVDIGLRATTNLYGASGTQNTTTAELAATGTHPLDARNGLTWRAGLQRGADAARPTATGSTTDLWNQAVLGGVYRYGAQDALINLEGELGYQGRRYSNNRADTRTADFNALKAAGRVFYRVGPKTRLVGEYRVTGTNYINDLTPSLDNTDHKLLAGVDWDASDALSGRILAGYEIKNYKDSARSRYKGLTYEGGLTWKPIERTQFDLTASRSGTDAGAGVNTGTNGTGLGLAWTHQWRPWISSIASVGYGRSDYEGTSRTDDSKTVRLGVSYDFRRWLRLGANFEHLTSSTSNATAVPTVRAANYSRNLLYFTASMGL</sequence>
<dbReference type="Proteomes" id="UP001364695">
    <property type="component" value="Unassembled WGS sequence"/>
</dbReference>
<proteinExistence type="predicted"/>
<protein>
    <submittedName>
        <fullName evidence="1">Outer membrane beta-barrel protein</fullName>
    </submittedName>
</protein>
<evidence type="ECO:0000313" key="2">
    <source>
        <dbReference type="Proteomes" id="UP001364695"/>
    </source>
</evidence>
<accession>A0ACC6NZ75</accession>
<dbReference type="EMBL" id="JAWDIE010000003">
    <property type="protein sequence ID" value="MEJ7137283.1"/>
    <property type="molecule type" value="Genomic_DNA"/>
</dbReference>
<keyword evidence="2" id="KW-1185">Reference proteome</keyword>